<reference evidence="1 2" key="1">
    <citation type="submission" date="2024-09" db="EMBL/GenBank/DDBJ databases">
        <title>Itraconazole resistance in Madurella fahalii resulting from another homologue of gene encoding cytochrome P450 14-alpha sterol demethylase (CYP51).</title>
        <authorList>
            <person name="Yoshioka I."/>
            <person name="Fahal A.H."/>
            <person name="Kaneko S."/>
            <person name="Yaguchi T."/>
        </authorList>
    </citation>
    <scope>NUCLEOTIDE SEQUENCE [LARGE SCALE GENOMIC DNA]</scope>
    <source>
        <strain evidence="1 2">IFM 68171</strain>
    </source>
</reference>
<dbReference type="GeneID" id="98179164"/>
<keyword evidence="2" id="KW-1185">Reference proteome</keyword>
<dbReference type="RefSeq" id="XP_070919942.1">
    <property type="nucleotide sequence ID" value="XM_071063841.1"/>
</dbReference>
<sequence>MELPPELVSHILGFLGPDFFRRDISRLTVSKRWYALAWPIFVSHLELTTTSLKTLMRDDGTLLKRGLPHITAVGLSFRGFVPETDGPDSHGAESELSATAAANIWTIRLNCDLVNLAASLQECPRLRCLKLRAEPQGSEGNSLRPGYLAATPLADLLSLRHLTSLEIDIFGAHPRPRNPTVHLCDSINSLLPSLRRLRCRMGHLCERLLELPASATPFSLEEVIIGLCRTDGLPPVSRYQYADPCKGSKHSESVLEFYFGIEDQARTLSSRLRNPRMVRVIWEDVPNRGISALDAVAWKWIRLPPGAQWDAQEMDESALKVLGLGTGATS</sequence>
<evidence type="ECO:0008006" key="3">
    <source>
        <dbReference type="Google" id="ProtNLM"/>
    </source>
</evidence>
<accession>A0ABQ0GKD0</accession>
<name>A0ABQ0GKD0_9PEZI</name>
<evidence type="ECO:0000313" key="1">
    <source>
        <dbReference type="EMBL" id="GAB1318211.1"/>
    </source>
</evidence>
<evidence type="ECO:0000313" key="2">
    <source>
        <dbReference type="Proteomes" id="UP001628179"/>
    </source>
</evidence>
<protein>
    <recommendedName>
        <fullName evidence="3">F-box domain-containing protein</fullName>
    </recommendedName>
</protein>
<proteinExistence type="predicted"/>
<organism evidence="1 2">
    <name type="scientific">Madurella fahalii</name>
    <dbReference type="NCBI Taxonomy" id="1157608"/>
    <lineage>
        <taxon>Eukaryota</taxon>
        <taxon>Fungi</taxon>
        <taxon>Dikarya</taxon>
        <taxon>Ascomycota</taxon>
        <taxon>Pezizomycotina</taxon>
        <taxon>Sordariomycetes</taxon>
        <taxon>Sordariomycetidae</taxon>
        <taxon>Sordariales</taxon>
        <taxon>Sordariales incertae sedis</taxon>
        <taxon>Madurella</taxon>
    </lineage>
</organism>
<dbReference type="CDD" id="cd09917">
    <property type="entry name" value="F-box_SF"/>
    <property type="match status" value="1"/>
</dbReference>
<dbReference type="Proteomes" id="UP001628179">
    <property type="component" value="Unassembled WGS sequence"/>
</dbReference>
<comment type="caution">
    <text evidence="1">The sequence shown here is derived from an EMBL/GenBank/DDBJ whole genome shotgun (WGS) entry which is preliminary data.</text>
</comment>
<gene>
    <name evidence="1" type="ORF">MFIFM68171_08421</name>
</gene>
<dbReference type="EMBL" id="BAAFSV010000004">
    <property type="protein sequence ID" value="GAB1318211.1"/>
    <property type="molecule type" value="Genomic_DNA"/>
</dbReference>